<dbReference type="EMBL" id="CM047947">
    <property type="protein sequence ID" value="KAI9896827.1"/>
    <property type="molecule type" value="Genomic_DNA"/>
</dbReference>
<proteinExistence type="predicted"/>
<name>A0ACC0USA4_9HYPO</name>
<keyword evidence="2" id="KW-1185">Reference proteome</keyword>
<evidence type="ECO:0000313" key="1">
    <source>
        <dbReference type="EMBL" id="KAI9896827.1"/>
    </source>
</evidence>
<protein>
    <submittedName>
        <fullName evidence="1">Uncharacterized protein</fullName>
    </submittedName>
</protein>
<reference evidence="1" key="1">
    <citation type="submission" date="2022-10" db="EMBL/GenBank/DDBJ databases">
        <title>Complete Genome of Trichothecium roseum strain YXFP-22015, a Plant Pathogen Isolated from Citrus.</title>
        <authorList>
            <person name="Wang Y."/>
            <person name="Zhu L."/>
        </authorList>
    </citation>
    <scope>NUCLEOTIDE SEQUENCE</scope>
    <source>
        <strain evidence="1">YXFP-22015</strain>
    </source>
</reference>
<accession>A0ACC0USA4</accession>
<comment type="caution">
    <text evidence="1">The sequence shown here is derived from an EMBL/GenBank/DDBJ whole genome shotgun (WGS) entry which is preliminary data.</text>
</comment>
<evidence type="ECO:0000313" key="2">
    <source>
        <dbReference type="Proteomes" id="UP001163324"/>
    </source>
</evidence>
<gene>
    <name evidence="1" type="ORF">N3K66_007849</name>
</gene>
<organism evidence="1 2">
    <name type="scientific">Trichothecium roseum</name>
    <dbReference type="NCBI Taxonomy" id="47278"/>
    <lineage>
        <taxon>Eukaryota</taxon>
        <taxon>Fungi</taxon>
        <taxon>Dikarya</taxon>
        <taxon>Ascomycota</taxon>
        <taxon>Pezizomycotina</taxon>
        <taxon>Sordariomycetes</taxon>
        <taxon>Hypocreomycetidae</taxon>
        <taxon>Hypocreales</taxon>
        <taxon>Hypocreales incertae sedis</taxon>
        <taxon>Trichothecium</taxon>
    </lineage>
</organism>
<sequence>MEQEPQVIALLGLGTIGLSFCALHLLHSHPSTVVRVHDPRPDLLEHVRANLPVYLRTLHDQQQQHANGTTAADDDAGSQEPPSVDSLLRSGKLTLCPTLESACAGEGPAAAVVPATIIQEQGPENLAFKRGLWAAVAAHASPSAHLWSSTSGIFASLQTQSSSPPGPPSASSPAASAAAATTENDIATRLLVVHPFNPPHILPLLEIVPSPQTSPAAVSFAKAYFSSLGSGHRPVVLSKETTGFVGNRLAFALLREAAHLVSEGVVSTADLDAIVESGMGPRWAVAGPFRTYHLGGGKGGIAAFLDNLGGTIGSCWDDAGAVRVDDEGTWKAEVVRQTEEAYGPVDEHVLAKRDADLIKVVQAQPKK</sequence>
<dbReference type="Proteomes" id="UP001163324">
    <property type="component" value="Chromosome 8"/>
</dbReference>